<dbReference type="AlphaFoldDB" id="A0AAU9JU46"/>
<dbReference type="Proteomes" id="UP001162131">
    <property type="component" value="Unassembled WGS sequence"/>
</dbReference>
<keyword evidence="1" id="KW-1133">Transmembrane helix</keyword>
<gene>
    <name evidence="2" type="ORF">BSTOLATCC_MIC44568</name>
</gene>
<keyword evidence="1" id="KW-0812">Transmembrane</keyword>
<name>A0AAU9JU46_9CILI</name>
<dbReference type="InterPro" id="IPR015915">
    <property type="entry name" value="Kelch-typ_b-propeller"/>
</dbReference>
<protein>
    <submittedName>
        <fullName evidence="2">Uncharacterized protein</fullName>
    </submittedName>
</protein>
<keyword evidence="3" id="KW-1185">Reference proteome</keyword>
<feature type="transmembrane region" description="Helical" evidence="1">
    <location>
        <begin position="102"/>
        <end position="125"/>
    </location>
</feature>
<dbReference type="EMBL" id="CAJZBQ010000044">
    <property type="protein sequence ID" value="CAG9327948.1"/>
    <property type="molecule type" value="Genomic_DNA"/>
</dbReference>
<sequence length="316" mass="36750">MSLGAVLIVPILNWTKITESMLLKAMLLKAMLLKAMLLKAMLLKTMLLKAVLLKTMLLKTMLLKTMKLYFLGKAQKNSVRVNLTDFSKSEQQIDFFKTMLNILLIFLCVFFLINLYFVMAIILYLEQHLYCIQIALLNNFQMEIRQQVWVLCIMMALFYLFGGWDAYGNELNKAAKYELSTDKWYKICPLNEVLSRVSCIAGNYGIAFVGYESSKLYLYHHKQDIYNEIYLKFAANTNKVLLQAENRVLLIESGKNIYESESNQLTNWKIIGAAQISFGRGVAYKVYFNQSCYFMDNNDKLYKFDMKSLQLTMNQL</sequence>
<accession>A0AAU9JU46</accession>
<dbReference type="InterPro" id="IPR011043">
    <property type="entry name" value="Gal_Oxase/kelch_b-propeller"/>
</dbReference>
<evidence type="ECO:0000256" key="1">
    <source>
        <dbReference type="SAM" id="Phobius"/>
    </source>
</evidence>
<evidence type="ECO:0000313" key="3">
    <source>
        <dbReference type="Proteomes" id="UP001162131"/>
    </source>
</evidence>
<keyword evidence="1" id="KW-0472">Membrane</keyword>
<evidence type="ECO:0000313" key="2">
    <source>
        <dbReference type="EMBL" id="CAG9327948.1"/>
    </source>
</evidence>
<comment type="caution">
    <text evidence="2">The sequence shown here is derived from an EMBL/GenBank/DDBJ whole genome shotgun (WGS) entry which is preliminary data.</text>
</comment>
<reference evidence="2" key="1">
    <citation type="submission" date="2021-09" db="EMBL/GenBank/DDBJ databases">
        <authorList>
            <consortium name="AG Swart"/>
            <person name="Singh M."/>
            <person name="Singh A."/>
            <person name="Seah K."/>
            <person name="Emmerich C."/>
        </authorList>
    </citation>
    <scope>NUCLEOTIDE SEQUENCE</scope>
    <source>
        <strain evidence="2">ATCC30299</strain>
    </source>
</reference>
<proteinExistence type="predicted"/>
<feature type="transmembrane region" description="Helical" evidence="1">
    <location>
        <begin position="146"/>
        <end position="164"/>
    </location>
</feature>
<dbReference type="SUPFAM" id="SSF50965">
    <property type="entry name" value="Galactose oxidase, central domain"/>
    <property type="match status" value="1"/>
</dbReference>
<organism evidence="2 3">
    <name type="scientific">Blepharisma stoltei</name>
    <dbReference type="NCBI Taxonomy" id="1481888"/>
    <lineage>
        <taxon>Eukaryota</taxon>
        <taxon>Sar</taxon>
        <taxon>Alveolata</taxon>
        <taxon>Ciliophora</taxon>
        <taxon>Postciliodesmatophora</taxon>
        <taxon>Heterotrichea</taxon>
        <taxon>Heterotrichida</taxon>
        <taxon>Blepharismidae</taxon>
        <taxon>Blepharisma</taxon>
    </lineage>
</organism>
<dbReference type="Gene3D" id="2.120.10.80">
    <property type="entry name" value="Kelch-type beta propeller"/>
    <property type="match status" value="1"/>
</dbReference>